<evidence type="ECO:0000313" key="11">
    <source>
        <dbReference type="RefSeq" id="XP_015268814.1"/>
    </source>
</evidence>
<evidence type="ECO:0000256" key="8">
    <source>
        <dbReference type="SAM" id="Phobius"/>
    </source>
</evidence>
<dbReference type="PANTHER" id="PTHR23130:SF171">
    <property type="entry name" value="OS01G0895300 PROTEIN"/>
    <property type="match status" value="1"/>
</dbReference>
<evidence type="ECO:0000256" key="6">
    <source>
        <dbReference type="ARBA" id="ARBA00022989"/>
    </source>
</evidence>
<keyword evidence="5" id="KW-0249">Electron transport</keyword>
<keyword evidence="10" id="KW-1185">Reference proteome</keyword>
<keyword evidence="7 8" id="KW-0472">Membrane</keyword>
<feature type="transmembrane region" description="Helical" evidence="8">
    <location>
        <begin position="162"/>
        <end position="183"/>
    </location>
</feature>
<dbReference type="PANTHER" id="PTHR23130">
    <property type="entry name" value="CYTOCHROME B561 AND DOMON DOMAIN-CONTAINING PROTEIN"/>
    <property type="match status" value="1"/>
</dbReference>
<evidence type="ECO:0000256" key="1">
    <source>
        <dbReference type="ARBA" id="ARBA00001970"/>
    </source>
</evidence>
<gene>
    <name evidence="11" type="primary">LOC107112231</name>
</gene>
<evidence type="ECO:0000256" key="2">
    <source>
        <dbReference type="ARBA" id="ARBA00004370"/>
    </source>
</evidence>
<evidence type="ECO:0000256" key="7">
    <source>
        <dbReference type="ARBA" id="ARBA00023136"/>
    </source>
</evidence>
<evidence type="ECO:0000256" key="3">
    <source>
        <dbReference type="ARBA" id="ARBA00022448"/>
    </source>
</evidence>
<evidence type="ECO:0000256" key="4">
    <source>
        <dbReference type="ARBA" id="ARBA00022692"/>
    </source>
</evidence>
<reference evidence="11" key="1">
    <citation type="submission" date="2025-08" db="UniProtKB">
        <authorList>
            <consortium name="RefSeq"/>
        </authorList>
    </citation>
    <scope>IDENTIFICATION</scope>
</reference>
<dbReference type="CDD" id="cd08760">
    <property type="entry name" value="Cyt_b561_FRRS1_like"/>
    <property type="match status" value="1"/>
</dbReference>
<keyword evidence="4 8" id="KW-0812">Transmembrane</keyword>
<feature type="transmembrane region" description="Helical" evidence="8">
    <location>
        <begin position="88"/>
        <end position="108"/>
    </location>
</feature>
<keyword evidence="6 8" id="KW-1133">Transmembrane helix</keyword>
<name>A0ABM1K527_GEKJA</name>
<organism evidence="10 11">
    <name type="scientific">Gekko japonicus</name>
    <name type="common">Schlegel's Japanese gecko</name>
    <dbReference type="NCBI Taxonomy" id="146911"/>
    <lineage>
        <taxon>Eukaryota</taxon>
        <taxon>Metazoa</taxon>
        <taxon>Chordata</taxon>
        <taxon>Craniata</taxon>
        <taxon>Vertebrata</taxon>
        <taxon>Euteleostomi</taxon>
        <taxon>Lepidosauria</taxon>
        <taxon>Squamata</taxon>
        <taxon>Bifurcata</taxon>
        <taxon>Gekkota</taxon>
        <taxon>Gekkonidae</taxon>
        <taxon>Gekkoninae</taxon>
        <taxon>Gekko</taxon>
    </lineage>
</organism>
<dbReference type="Gene3D" id="1.20.120.1770">
    <property type="match status" value="1"/>
</dbReference>
<dbReference type="GeneID" id="107112231"/>
<dbReference type="RefSeq" id="XP_015268814.1">
    <property type="nucleotide sequence ID" value="XM_015413328.1"/>
</dbReference>
<dbReference type="InterPro" id="IPR006593">
    <property type="entry name" value="Cyt_b561/ferric_Rdtase_TM"/>
</dbReference>
<keyword evidence="3" id="KW-0813">Transport</keyword>
<comment type="cofactor">
    <cofactor evidence="1">
        <name>heme b</name>
        <dbReference type="ChEBI" id="CHEBI:60344"/>
    </cofactor>
</comment>
<feature type="domain" description="Cytochrome b561" evidence="9">
    <location>
        <begin position="1"/>
        <end position="148"/>
    </location>
</feature>
<sequence length="186" mass="21185">MVFARYLKSIKKPLLGKDIWFQIHFWMMLLTVAATITAFVLAFVAVKGWSSWAQTHAIIGCIVMVLCFFQPLIAFFRPSPQNNRRFIFNWFHMLNALVIKVLADADLFLGLKMLNSPDHWMVKTMGGFVGWEALIAITLDVNLWLKKREIYDDSQAKVKSEVLLLLIYLCGSLAFVIALLVGIGKS</sequence>
<proteinExistence type="predicted"/>
<protein>
    <submittedName>
        <fullName evidence="11">Ferric-chelate reductase 1</fullName>
    </submittedName>
</protein>
<feature type="transmembrane region" description="Helical" evidence="8">
    <location>
        <begin position="21"/>
        <end position="45"/>
    </location>
</feature>
<evidence type="ECO:0000313" key="10">
    <source>
        <dbReference type="Proteomes" id="UP000694871"/>
    </source>
</evidence>
<comment type="subcellular location">
    <subcellularLocation>
        <location evidence="2">Membrane</location>
    </subcellularLocation>
</comment>
<feature type="transmembrane region" description="Helical" evidence="8">
    <location>
        <begin position="120"/>
        <end position="141"/>
    </location>
</feature>
<accession>A0ABM1K527</accession>
<dbReference type="Pfam" id="PF03188">
    <property type="entry name" value="Cytochrom_B561"/>
    <property type="match status" value="1"/>
</dbReference>
<evidence type="ECO:0000259" key="9">
    <source>
        <dbReference type="PROSITE" id="PS50939"/>
    </source>
</evidence>
<dbReference type="Proteomes" id="UP000694871">
    <property type="component" value="Unplaced"/>
</dbReference>
<dbReference type="PROSITE" id="PS50939">
    <property type="entry name" value="CYTOCHROME_B561"/>
    <property type="match status" value="1"/>
</dbReference>
<dbReference type="SMART" id="SM00665">
    <property type="entry name" value="B561"/>
    <property type="match status" value="1"/>
</dbReference>
<feature type="transmembrane region" description="Helical" evidence="8">
    <location>
        <begin position="57"/>
        <end position="76"/>
    </location>
</feature>
<evidence type="ECO:0000256" key="5">
    <source>
        <dbReference type="ARBA" id="ARBA00022982"/>
    </source>
</evidence>